<feature type="compositionally biased region" description="Basic and acidic residues" evidence="1">
    <location>
        <begin position="86"/>
        <end position="102"/>
    </location>
</feature>
<dbReference type="AlphaFoldDB" id="A0A401G6M3"/>
<comment type="caution">
    <text evidence="2">The sequence shown here is derived from an EMBL/GenBank/DDBJ whole genome shotgun (WGS) entry which is preliminary data.</text>
</comment>
<keyword evidence="3" id="KW-1185">Reference proteome</keyword>
<organism evidence="2 3">
    <name type="scientific">Sparassis crispa</name>
    <dbReference type="NCBI Taxonomy" id="139825"/>
    <lineage>
        <taxon>Eukaryota</taxon>
        <taxon>Fungi</taxon>
        <taxon>Dikarya</taxon>
        <taxon>Basidiomycota</taxon>
        <taxon>Agaricomycotina</taxon>
        <taxon>Agaricomycetes</taxon>
        <taxon>Polyporales</taxon>
        <taxon>Sparassidaceae</taxon>
        <taxon>Sparassis</taxon>
    </lineage>
</organism>
<dbReference type="GeneID" id="38774738"/>
<dbReference type="InParanoid" id="A0A401G6M3"/>
<feature type="compositionally biased region" description="Low complexity" evidence="1">
    <location>
        <begin position="62"/>
        <end position="72"/>
    </location>
</feature>
<dbReference type="OrthoDB" id="3205299at2759"/>
<gene>
    <name evidence="2" type="ORF">SCP_0107030</name>
</gene>
<dbReference type="Proteomes" id="UP000287166">
    <property type="component" value="Unassembled WGS sequence"/>
</dbReference>
<accession>A0A401G6M3</accession>
<proteinExistence type="predicted"/>
<evidence type="ECO:0000313" key="2">
    <source>
        <dbReference type="EMBL" id="GBE77821.1"/>
    </source>
</evidence>
<dbReference type="EMBL" id="BFAD01000001">
    <property type="protein sequence ID" value="GBE77821.1"/>
    <property type="molecule type" value="Genomic_DNA"/>
</dbReference>
<dbReference type="RefSeq" id="XP_027608734.1">
    <property type="nucleotide sequence ID" value="XM_027752933.1"/>
</dbReference>
<evidence type="ECO:0000313" key="3">
    <source>
        <dbReference type="Proteomes" id="UP000287166"/>
    </source>
</evidence>
<reference evidence="2 3" key="1">
    <citation type="journal article" date="2018" name="Sci. Rep.">
        <title>Genome sequence of the cauliflower mushroom Sparassis crispa (Hanabiratake) and its association with beneficial usage.</title>
        <authorList>
            <person name="Kiyama R."/>
            <person name="Furutani Y."/>
            <person name="Kawaguchi K."/>
            <person name="Nakanishi T."/>
        </authorList>
    </citation>
    <scope>NUCLEOTIDE SEQUENCE [LARGE SCALE GENOMIC DNA]</scope>
</reference>
<name>A0A401G6M3_9APHY</name>
<sequence length="205" mass="23252">MRRQRPATPATRIYHDIVVQWSYQSREEDPFSLTDFFPQANLPDSTKGDEWLWLQYETSGRGSVLSGSRLSSPISEEDEEDLPPPRAEEEDRTREITSHEDQIVVLALDSKPMLPEDDGPTSDDRLLSPYPEEDSPDDDEALYNVLSALRRSYSRPHSPGAGDEATTLNRLFSEKGEDADDLELGEGLVHRGMCRVFDLLDVDNR</sequence>
<protein>
    <submittedName>
        <fullName evidence="2">Uncharacterized protein</fullName>
    </submittedName>
</protein>
<evidence type="ECO:0000256" key="1">
    <source>
        <dbReference type="SAM" id="MobiDB-lite"/>
    </source>
</evidence>
<feature type="region of interest" description="Disordered" evidence="1">
    <location>
        <begin position="62"/>
        <end position="139"/>
    </location>
</feature>